<feature type="region of interest" description="Disordered" evidence="13">
    <location>
        <begin position="785"/>
        <end position="881"/>
    </location>
</feature>
<evidence type="ECO:0000256" key="13">
    <source>
        <dbReference type="SAM" id="MobiDB-lite"/>
    </source>
</evidence>
<dbReference type="InterPro" id="IPR014016">
    <property type="entry name" value="UvrD-like_ATP-bd"/>
</dbReference>
<dbReference type="Gene3D" id="3.40.50.300">
    <property type="entry name" value="P-loop containing nucleotide triphosphate hydrolases"/>
    <property type="match status" value="3"/>
</dbReference>
<comment type="catalytic activity">
    <reaction evidence="8">
        <text>Couples ATP hydrolysis with the unwinding of duplex DNA by translocating in the 3'-5' direction.</text>
        <dbReference type="EC" id="5.6.2.4"/>
    </reaction>
</comment>
<dbReference type="Pfam" id="PF00580">
    <property type="entry name" value="UvrD-helicase"/>
    <property type="match status" value="1"/>
</dbReference>
<dbReference type="GO" id="GO:0005524">
    <property type="term" value="F:ATP binding"/>
    <property type="evidence" value="ECO:0007669"/>
    <property type="project" value="UniProtKB-UniRule"/>
</dbReference>
<keyword evidence="5 12" id="KW-0067">ATP-binding</keyword>
<evidence type="ECO:0000256" key="5">
    <source>
        <dbReference type="ARBA" id="ARBA00022840"/>
    </source>
</evidence>
<dbReference type="CDD" id="cd17932">
    <property type="entry name" value="DEXQc_UvrD"/>
    <property type="match status" value="1"/>
</dbReference>
<dbReference type="EC" id="5.6.2.4" evidence="9"/>
<dbReference type="InterPro" id="IPR014017">
    <property type="entry name" value="DNA_helicase_UvrD-like_C"/>
</dbReference>
<dbReference type="GO" id="GO:0016787">
    <property type="term" value="F:hydrolase activity"/>
    <property type="evidence" value="ECO:0007669"/>
    <property type="project" value="UniProtKB-UniRule"/>
</dbReference>
<dbReference type="Gene3D" id="1.10.10.160">
    <property type="match status" value="1"/>
</dbReference>
<evidence type="ECO:0000256" key="9">
    <source>
        <dbReference type="ARBA" id="ARBA00034808"/>
    </source>
</evidence>
<dbReference type="Pfam" id="PF21196">
    <property type="entry name" value="PcrA_UvrD_tudor"/>
    <property type="match status" value="1"/>
</dbReference>
<dbReference type="FunFam" id="1.10.10.160:FF:000001">
    <property type="entry name" value="ATP-dependent DNA helicase"/>
    <property type="match status" value="1"/>
</dbReference>
<feature type="region of interest" description="Disordered" evidence="13">
    <location>
        <begin position="566"/>
        <end position="604"/>
    </location>
</feature>
<evidence type="ECO:0000259" key="15">
    <source>
        <dbReference type="PROSITE" id="PS51217"/>
    </source>
</evidence>
<keyword evidence="6" id="KW-0238">DNA-binding</keyword>
<gene>
    <name evidence="16" type="ORF">P8935_06205</name>
</gene>
<dbReference type="RefSeq" id="WP_348264123.1">
    <property type="nucleotide sequence ID" value="NZ_CP121196.1"/>
</dbReference>
<dbReference type="GO" id="GO:0005829">
    <property type="term" value="C:cytosol"/>
    <property type="evidence" value="ECO:0007669"/>
    <property type="project" value="TreeGrafter"/>
</dbReference>
<dbReference type="GO" id="GO:0003677">
    <property type="term" value="F:DNA binding"/>
    <property type="evidence" value="ECO:0007669"/>
    <property type="project" value="UniProtKB-KW"/>
</dbReference>
<evidence type="ECO:0000256" key="3">
    <source>
        <dbReference type="ARBA" id="ARBA00022801"/>
    </source>
</evidence>
<organism evidence="16">
    <name type="scientific">Telmatobacter sp. DSM 110680</name>
    <dbReference type="NCBI Taxonomy" id="3036704"/>
    <lineage>
        <taxon>Bacteria</taxon>
        <taxon>Pseudomonadati</taxon>
        <taxon>Acidobacteriota</taxon>
        <taxon>Terriglobia</taxon>
        <taxon>Terriglobales</taxon>
        <taxon>Acidobacteriaceae</taxon>
        <taxon>Telmatobacter</taxon>
    </lineage>
</organism>
<dbReference type="AlphaFoldDB" id="A0AAU7DPA7"/>
<keyword evidence="7" id="KW-0413">Isomerase</keyword>
<evidence type="ECO:0000256" key="12">
    <source>
        <dbReference type="PROSITE-ProRule" id="PRU00560"/>
    </source>
</evidence>
<dbReference type="Gene3D" id="1.10.486.10">
    <property type="entry name" value="PCRA, domain 4"/>
    <property type="match status" value="2"/>
</dbReference>
<proteinExistence type="inferred from homology"/>
<evidence type="ECO:0000313" key="16">
    <source>
        <dbReference type="EMBL" id="XBH18905.1"/>
    </source>
</evidence>
<evidence type="ECO:0000256" key="7">
    <source>
        <dbReference type="ARBA" id="ARBA00023235"/>
    </source>
</evidence>
<dbReference type="PROSITE" id="PS51198">
    <property type="entry name" value="UVRD_HELICASE_ATP_BIND"/>
    <property type="match status" value="1"/>
</dbReference>
<accession>A0AAU7DPA7</accession>
<dbReference type="InterPro" id="IPR013986">
    <property type="entry name" value="DExx_box_DNA_helicase_dom_sf"/>
</dbReference>
<sequence>MSQSLIENLNPEQRAAVETTDGPLLILAGAGSGKTRVITSRIAWLIQQKGVAPDSILAVTFTNKASAEMGERVERLLGHGSLTKPLIATFHSLCVRMLRRDIEALKVDGQGLTRSFAIYDENDQQGIVKQVMRRMGLDTKQLTPRTVLSRISWAKNHMVDPQDYYLGSKDPDSERIAHIYKSYKDELRKNNALDFDDLLLEAVRLLKVSAPTREYYQRRYRYILVDEYQDTNRPQYELMKLLAGETKNVCAVGDEDQSIYSWRGADIRNILEFEKDFPNARIVRLEQNYRSTQVILEAAGAVVANNLRRKGKKLWTDRQGGSLIGYYEAPDGENEALFIADRIQKFLRESVESGDDAHCAVLYRTNSQSRLVEEALRRYGIKYTMVGGFSFYERAEIKDLLCYLRLVRNPHDSMALNRVINTPARGIGKTTLETLERLALETGQSTWDALGTAITQRLIPTRAQMALESFRTLILDAQAMMDPDFAGKLSADVGAEDADTDFSFGATEPDEEEKQQISEVFEAATEFSFGDNENQIPLLDPSHFSPFADNQFATKRARPFLQMPKTKPETRVPQVSDLRPGKGTAKSNEPELKEEGAEGFRKPGDPATLPELIRFLIDRTGYIKALEAEASPEALSRVENLKELANAAHDAEVRGETLAEFLDHAALASDTDQFDPSARVTLMTLHAAKGLEFPLVFLAGLEEGLFPHSRTLMNPEELEEERRLCYVGMTRAMNTLILTRAHYRRRYGNDAPEQSVPSRFLEEVPNQLVENLGGRSPAWAVPAYGNGRGSSYGANRRQSQTSEYDSRHYNYEDESQEVTRISGSQHSSPKSKSPEGGANSIDNIARFFGGRGVTPGSFARPTSRPKMDIPEPTGSAGLKKGQRVRHSKYGEGQIVMREGEGDDAKLTVLFSRHGMKKLMEKFANLEKL</sequence>
<dbReference type="SUPFAM" id="SSF52540">
    <property type="entry name" value="P-loop containing nucleoside triphosphate hydrolases"/>
    <property type="match status" value="1"/>
</dbReference>
<dbReference type="GO" id="GO:0043138">
    <property type="term" value="F:3'-5' DNA helicase activity"/>
    <property type="evidence" value="ECO:0007669"/>
    <property type="project" value="UniProtKB-EC"/>
</dbReference>
<dbReference type="PANTHER" id="PTHR11070:SF2">
    <property type="entry name" value="ATP-DEPENDENT DNA HELICASE SRS2"/>
    <property type="match status" value="1"/>
</dbReference>
<dbReference type="PANTHER" id="PTHR11070">
    <property type="entry name" value="UVRD / RECB / PCRA DNA HELICASE FAMILY MEMBER"/>
    <property type="match status" value="1"/>
</dbReference>
<comment type="catalytic activity">
    <reaction evidence="11">
        <text>ATP + H2O = ADP + phosphate + H(+)</text>
        <dbReference type="Rhea" id="RHEA:13065"/>
        <dbReference type="ChEBI" id="CHEBI:15377"/>
        <dbReference type="ChEBI" id="CHEBI:15378"/>
        <dbReference type="ChEBI" id="CHEBI:30616"/>
        <dbReference type="ChEBI" id="CHEBI:43474"/>
        <dbReference type="ChEBI" id="CHEBI:456216"/>
        <dbReference type="EC" id="5.6.2.4"/>
    </reaction>
</comment>
<dbReference type="PROSITE" id="PS51217">
    <property type="entry name" value="UVRD_HELICASE_CTER"/>
    <property type="match status" value="1"/>
</dbReference>
<keyword evidence="4 12" id="KW-0347">Helicase</keyword>
<feature type="compositionally biased region" description="Polar residues" evidence="13">
    <location>
        <begin position="792"/>
        <end position="803"/>
    </location>
</feature>
<keyword evidence="3 12" id="KW-0378">Hydrolase</keyword>
<evidence type="ECO:0000256" key="6">
    <source>
        <dbReference type="ARBA" id="ARBA00023125"/>
    </source>
</evidence>
<keyword evidence="2 12" id="KW-0547">Nucleotide-binding</keyword>
<dbReference type="EMBL" id="CP121196">
    <property type="protein sequence ID" value="XBH18905.1"/>
    <property type="molecule type" value="Genomic_DNA"/>
</dbReference>
<dbReference type="Pfam" id="PF13361">
    <property type="entry name" value="UvrD_C"/>
    <property type="match status" value="2"/>
</dbReference>
<dbReference type="GO" id="GO:0000725">
    <property type="term" value="P:recombinational repair"/>
    <property type="evidence" value="ECO:0007669"/>
    <property type="project" value="TreeGrafter"/>
</dbReference>
<evidence type="ECO:0000256" key="2">
    <source>
        <dbReference type="ARBA" id="ARBA00022741"/>
    </source>
</evidence>
<dbReference type="GO" id="GO:0033202">
    <property type="term" value="C:DNA helicase complex"/>
    <property type="evidence" value="ECO:0007669"/>
    <property type="project" value="TreeGrafter"/>
</dbReference>
<name>A0AAU7DPA7_9BACT</name>
<evidence type="ECO:0000256" key="8">
    <source>
        <dbReference type="ARBA" id="ARBA00034617"/>
    </source>
</evidence>
<dbReference type="GO" id="GO:0009314">
    <property type="term" value="P:response to radiation"/>
    <property type="evidence" value="ECO:0007669"/>
    <property type="project" value="UniProtKB-ARBA"/>
</dbReference>
<dbReference type="InterPro" id="IPR000212">
    <property type="entry name" value="DNA_helicase_UvrD/REP"/>
</dbReference>
<feature type="domain" description="UvrD-like helicase C-terminal" evidence="15">
    <location>
        <begin position="293"/>
        <end position="690"/>
    </location>
</feature>
<evidence type="ECO:0000256" key="10">
    <source>
        <dbReference type="ARBA" id="ARBA00034923"/>
    </source>
</evidence>
<evidence type="ECO:0000256" key="11">
    <source>
        <dbReference type="ARBA" id="ARBA00048988"/>
    </source>
</evidence>
<evidence type="ECO:0000259" key="14">
    <source>
        <dbReference type="PROSITE" id="PS51198"/>
    </source>
</evidence>
<feature type="binding site" evidence="12">
    <location>
        <begin position="28"/>
        <end position="35"/>
    </location>
    <ligand>
        <name>ATP</name>
        <dbReference type="ChEBI" id="CHEBI:30616"/>
    </ligand>
</feature>
<comment type="similarity">
    <text evidence="1">Belongs to the helicase family. UvrD subfamily.</text>
</comment>
<dbReference type="InterPro" id="IPR027417">
    <property type="entry name" value="P-loop_NTPase"/>
</dbReference>
<evidence type="ECO:0000256" key="4">
    <source>
        <dbReference type="ARBA" id="ARBA00022806"/>
    </source>
</evidence>
<feature type="compositionally biased region" description="Basic and acidic residues" evidence="13">
    <location>
        <begin position="588"/>
        <end position="604"/>
    </location>
</feature>
<feature type="domain" description="UvrD-like helicase ATP-binding" evidence="14">
    <location>
        <begin position="7"/>
        <end position="292"/>
    </location>
</feature>
<reference evidence="16" key="1">
    <citation type="submission" date="2023-03" db="EMBL/GenBank/DDBJ databases">
        <title>Edaphobacter sp.</title>
        <authorList>
            <person name="Huber K.J."/>
            <person name="Papendorf J."/>
            <person name="Pilke C."/>
            <person name="Bunk B."/>
            <person name="Sproeer C."/>
            <person name="Pester M."/>
        </authorList>
    </citation>
    <scope>NUCLEOTIDE SEQUENCE</scope>
    <source>
        <strain evidence="16">DSM 110680</strain>
    </source>
</reference>
<protein>
    <recommendedName>
        <fullName evidence="9">DNA 3'-5' helicase</fullName>
        <ecNumber evidence="9">5.6.2.4</ecNumber>
    </recommendedName>
    <alternativeName>
        <fullName evidence="10">DNA 3'-5' helicase II</fullName>
    </alternativeName>
</protein>
<evidence type="ECO:0000256" key="1">
    <source>
        <dbReference type="ARBA" id="ARBA00009922"/>
    </source>
</evidence>